<feature type="signal peptide" evidence="1">
    <location>
        <begin position="1"/>
        <end position="16"/>
    </location>
</feature>
<dbReference type="AlphaFoldDB" id="A0A4D5S3X9"/>
<dbReference type="EMBL" id="GHJT01008696">
    <property type="protein sequence ID" value="MOY42667.1"/>
    <property type="molecule type" value="Transcribed_RNA"/>
</dbReference>
<proteinExistence type="predicted"/>
<sequence>MQCFFLLFSCFSCSSSCPLGDYGLHYLSVVLYRRSCCKYHCLLQLVRKTVPSLICGGLWCHSYDKLDNQNFCEAYVKNDFQVLNILLSREVAHQW</sequence>
<name>A0A4D5S3X9_IXOSC</name>
<keyword evidence="1" id="KW-0732">Signal</keyword>
<evidence type="ECO:0008006" key="3">
    <source>
        <dbReference type="Google" id="ProtNLM"/>
    </source>
</evidence>
<feature type="chain" id="PRO_5020024117" description="Secreted protein" evidence="1">
    <location>
        <begin position="17"/>
        <end position="95"/>
    </location>
</feature>
<reference evidence="2" key="1">
    <citation type="submission" date="2019-04" db="EMBL/GenBank/DDBJ databases">
        <title>An insight into the mialome of Ixodes scapularis.</title>
        <authorList>
            <person name="Ribeiro J.M."/>
            <person name="Mather T.N."/>
            <person name="Karim S."/>
        </authorList>
    </citation>
    <scope>NUCLEOTIDE SEQUENCE</scope>
</reference>
<accession>A0A4D5S3X9</accession>
<protein>
    <recommendedName>
        <fullName evidence="3">Secreted protein</fullName>
    </recommendedName>
</protein>
<evidence type="ECO:0000313" key="2">
    <source>
        <dbReference type="EMBL" id="MOY42667.1"/>
    </source>
</evidence>
<organism evidence="2">
    <name type="scientific">Ixodes scapularis</name>
    <name type="common">Black-legged tick</name>
    <name type="synonym">Deer tick</name>
    <dbReference type="NCBI Taxonomy" id="6945"/>
    <lineage>
        <taxon>Eukaryota</taxon>
        <taxon>Metazoa</taxon>
        <taxon>Ecdysozoa</taxon>
        <taxon>Arthropoda</taxon>
        <taxon>Chelicerata</taxon>
        <taxon>Arachnida</taxon>
        <taxon>Acari</taxon>
        <taxon>Parasitiformes</taxon>
        <taxon>Ixodida</taxon>
        <taxon>Ixodoidea</taxon>
        <taxon>Ixodidae</taxon>
        <taxon>Ixodinae</taxon>
        <taxon>Ixodes</taxon>
    </lineage>
</organism>
<evidence type="ECO:0000256" key="1">
    <source>
        <dbReference type="SAM" id="SignalP"/>
    </source>
</evidence>